<comment type="caution">
    <text evidence="3">The sequence shown here is derived from an EMBL/GenBank/DDBJ whole genome shotgun (WGS) entry which is preliminary data.</text>
</comment>
<protein>
    <submittedName>
        <fullName evidence="3">Coniferyl alcohol acyltransferase-like</fullName>
    </submittedName>
</protein>
<reference evidence="3 4" key="1">
    <citation type="submission" date="2024-06" db="EMBL/GenBank/DDBJ databases">
        <title>A chromosome level genome sequence of Diviner's sage (Salvia divinorum).</title>
        <authorList>
            <person name="Ford S.A."/>
            <person name="Ro D.-K."/>
            <person name="Ness R.W."/>
            <person name="Phillips M.A."/>
        </authorList>
    </citation>
    <scope>NUCLEOTIDE SEQUENCE [LARGE SCALE GENOMIC DNA]</scope>
    <source>
        <strain evidence="3">SAF-2024a</strain>
        <tissue evidence="3">Leaf</tissue>
    </source>
</reference>
<comment type="similarity">
    <text evidence="1">Belongs to the plant acyltransferase family.</text>
</comment>
<organism evidence="3 4">
    <name type="scientific">Salvia divinorum</name>
    <name type="common">Maria pastora</name>
    <name type="synonym">Diviner's sage</name>
    <dbReference type="NCBI Taxonomy" id="28513"/>
    <lineage>
        <taxon>Eukaryota</taxon>
        <taxon>Viridiplantae</taxon>
        <taxon>Streptophyta</taxon>
        <taxon>Embryophyta</taxon>
        <taxon>Tracheophyta</taxon>
        <taxon>Spermatophyta</taxon>
        <taxon>Magnoliopsida</taxon>
        <taxon>eudicotyledons</taxon>
        <taxon>Gunneridae</taxon>
        <taxon>Pentapetalae</taxon>
        <taxon>asterids</taxon>
        <taxon>lamiids</taxon>
        <taxon>Lamiales</taxon>
        <taxon>Lamiaceae</taxon>
        <taxon>Nepetoideae</taxon>
        <taxon>Mentheae</taxon>
        <taxon>Salviinae</taxon>
        <taxon>Salvia</taxon>
        <taxon>Salvia subgen. Calosphace</taxon>
    </lineage>
</organism>
<accession>A0ABD1GUR9</accession>
<evidence type="ECO:0000256" key="1">
    <source>
        <dbReference type="ARBA" id="ARBA00009861"/>
    </source>
</evidence>
<feature type="region of interest" description="Disordered" evidence="2">
    <location>
        <begin position="188"/>
        <end position="212"/>
    </location>
</feature>
<sequence length="446" mass="49312">MNSGDFAVTIKRREVVAAALPVQEHWLPMSNLDLLLPPLHFGIFFCYKNIERELPENMAAVLKKSLAQALVYFAPLAGEIVANGQGEPEILCNNRGVDFTHAYAGVELGHVDFYRPGLSVHGKLVPVLMHGVLSVQVTDLKCGGVFIGCTFDHRAADAYSANMFLTAWADIARSNPINLLPSFRRSLFNPRRPPQPHPSLDKLYAPPLQPSSPDGPDGLTSRIYYIHSDEIDHLQSQSSCNGTRKSKLESFSAFLWQTLASAAVEDRSKTVKLGVVVDGRARLSNGKTMLLESYFGNVLSVPYVEASAGILQSTPLNVVADMVSACIAIASTAEHFIALIDWVEVRRPKAAMVRVYCKDERDEAAVVVSSGQRFPVQMLDFGWGGPDFGSYHFPWGGETGYVMPMPSPHENGDWIVYMHLKEKHLNLVETHAPHVFKPLSPHYLKF</sequence>
<dbReference type="PANTHER" id="PTHR31642">
    <property type="entry name" value="TRICHOTHECENE 3-O-ACETYLTRANSFERASE"/>
    <property type="match status" value="1"/>
</dbReference>
<proteinExistence type="inferred from homology"/>
<name>A0ABD1GUR9_SALDI</name>
<evidence type="ECO:0000256" key="2">
    <source>
        <dbReference type="SAM" id="MobiDB-lite"/>
    </source>
</evidence>
<dbReference type="Pfam" id="PF02458">
    <property type="entry name" value="Transferase"/>
    <property type="match status" value="1"/>
</dbReference>
<dbReference type="Proteomes" id="UP001567538">
    <property type="component" value="Unassembled WGS sequence"/>
</dbReference>
<dbReference type="EMBL" id="JBEAFC010000007">
    <property type="protein sequence ID" value="KAL1547891.1"/>
    <property type="molecule type" value="Genomic_DNA"/>
</dbReference>
<evidence type="ECO:0000313" key="3">
    <source>
        <dbReference type="EMBL" id="KAL1547891.1"/>
    </source>
</evidence>
<dbReference type="AlphaFoldDB" id="A0ABD1GUR9"/>
<keyword evidence="4" id="KW-1185">Reference proteome</keyword>
<dbReference type="Gene3D" id="3.30.559.10">
    <property type="entry name" value="Chloramphenicol acetyltransferase-like domain"/>
    <property type="match status" value="2"/>
</dbReference>
<dbReference type="PANTHER" id="PTHR31642:SF266">
    <property type="entry name" value="HXXXD-TYPE ACYL-TRANSFERASE FAMILY PROTEIN"/>
    <property type="match status" value="1"/>
</dbReference>
<dbReference type="InterPro" id="IPR050317">
    <property type="entry name" value="Plant_Fungal_Acyltransferase"/>
</dbReference>
<evidence type="ECO:0000313" key="4">
    <source>
        <dbReference type="Proteomes" id="UP001567538"/>
    </source>
</evidence>
<gene>
    <name evidence="3" type="ORF">AAHA92_16198</name>
</gene>
<dbReference type="InterPro" id="IPR023213">
    <property type="entry name" value="CAT-like_dom_sf"/>
</dbReference>